<comment type="caution">
    <text evidence="3">The sequence shown here is derived from an EMBL/GenBank/DDBJ whole genome shotgun (WGS) entry which is preliminary data.</text>
</comment>
<dbReference type="Pfam" id="PF13453">
    <property type="entry name" value="Zn_ribbon_TFIIB"/>
    <property type="match status" value="1"/>
</dbReference>
<feature type="compositionally biased region" description="Basic and acidic residues" evidence="1">
    <location>
        <begin position="66"/>
        <end position="80"/>
    </location>
</feature>
<evidence type="ECO:0000256" key="1">
    <source>
        <dbReference type="SAM" id="MobiDB-lite"/>
    </source>
</evidence>
<gene>
    <name evidence="3" type="ORF">J2X98_004008</name>
</gene>
<dbReference type="EMBL" id="JAUSRE010000027">
    <property type="protein sequence ID" value="MDP9890394.1"/>
    <property type="molecule type" value="Genomic_DNA"/>
</dbReference>
<feature type="domain" description="Transcription factor zinc-finger" evidence="2">
    <location>
        <begin position="1"/>
        <end position="32"/>
    </location>
</feature>
<evidence type="ECO:0000259" key="2">
    <source>
        <dbReference type="Pfam" id="PF13453"/>
    </source>
</evidence>
<feature type="compositionally biased region" description="Low complexity" evidence="1">
    <location>
        <begin position="45"/>
        <end position="55"/>
    </location>
</feature>
<dbReference type="Proteomes" id="UP001226577">
    <property type="component" value="Unassembled WGS sequence"/>
</dbReference>
<proteinExistence type="predicted"/>
<keyword evidence="4" id="KW-1185">Reference proteome</keyword>
<evidence type="ECO:0000313" key="3">
    <source>
        <dbReference type="EMBL" id="MDP9890394.1"/>
    </source>
</evidence>
<feature type="region of interest" description="Disordered" evidence="1">
    <location>
        <begin position="45"/>
        <end position="94"/>
    </location>
</feature>
<name>A0ABT9S1Q4_9MICC</name>
<organism evidence="3 4">
    <name type="scientific">Pseudarthrobacter enclensis</name>
    <dbReference type="NCBI Taxonomy" id="993070"/>
    <lineage>
        <taxon>Bacteria</taxon>
        <taxon>Bacillati</taxon>
        <taxon>Actinomycetota</taxon>
        <taxon>Actinomycetes</taxon>
        <taxon>Micrococcales</taxon>
        <taxon>Micrococcaceae</taxon>
        <taxon>Pseudarthrobacter</taxon>
    </lineage>
</organism>
<reference evidence="3 4" key="1">
    <citation type="submission" date="2023-07" db="EMBL/GenBank/DDBJ databases">
        <title>Sorghum-associated microbial communities from plants grown in Nebraska, USA.</title>
        <authorList>
            <person name="Schachtman D."/>
        </authorList>
    </citation>
    <scope>NUCLEOTIDE SEQUENCE [LARGE SCALE GENOMIC DNA]</scope>
    <source>
        <strain evidence="3 4">CC222</strain>
    </source>
</reference>
<sequence length="94" mass="10451">MRPYERNGVIIDQCTGCRGIFLDRGELESLMDAEAAFYAARNAAPGMTQPPYAQTPQPPYGQSPYADRRDGHHSGHGDRHDRRKRGGFLGDLFG</sequence>
<evidence type="ECO:0000313" key="4">
    <source>
        <dbReference type="Proteomes" id="UP001226577"/>
    </source>
</evidence>
<dbReference type="InterPro" id="IPR027392">
    <property type="entry name" value="TF_Znf"/>
</dbReference>
<accession>A0ABT9S1Q4</accession>
<protein>
    <submittedName>
        <fullName evidence="3">Zn-finger nucleic acid-binding protein</fullName>
    </submittedName>
</protein>